<reference evidence="1" key="1">
    <citation type="submission" date="2019-08" db="EMBL/GenBank/DDBJ databases">
        <authorList>
            <person name="Kucharzyk K."/>
            <person name="Murdoch R.W."/>
            <person name="Higgins S."/>
            <person name="Loffler F."/>
        </authorList>
    </citation>
    <scope>NUCLEOTIDE SEQUENCE</scope>
</reference>
<dbReference type="AlphaFoldDB" id="A0A645BXK1"/>
<evidence type="ECO:0000313" key="1">
    <source>
        <dbReference type="EMBL" id="MPM67843.1"/>
    </source>
</evidence>
<comment type="caution">
    <text evidence="1">The sequence shown here is derived from an EMBL/GenBank/DDBJ whole genome shotgun (WGS) entry which is preliminary data.</text>
</comment>
<sequence length="87" mass="10165">MQEIDHRLKELRGQRRRILELSGEDGQIKATEAMLDYLDGSSELQEELTEDIFETLVEKIIVVSEEHLKICLYNGLELSETMERTVR</sequence>
<organism evidence="1">
    <name type="scientific">bioreactor metagenome</name>
    <dbReference type="NCBI Taxonomy" id="1076179"/>
    <lineage>
        <taxon>unclassified sequences</taxon>
        <taxon>metagenomes</taxon>
        <taxon>ecological metagenomes</taxon>
    </lineage>
</organism>
<protein>
    <submittedName>
        <fullName evidence="1">Uncharacterized protein</fullName>
    </submittedName>
</protein>
<accession>A0A645BXK1</accession>
<gene>
    <name evidence="1" type="ORF">SDC9_114768</name>
</gene>
<dbReference type="EMBL" id="VSSQ01021922">
    <property type="protein sequence ID" value="MPM67843.1"/>
    <property type="molecule type" value="Genomic_DNA"/>
</dbReference>
<proteinExistence type="predicted"/>
<name>A0A645BXK1_9ZZZZ</name>